<dbReference type="InterPro" id="IPR007136">
    <property type="entry name" value="DUF347"/>
</dbReference>
<feature type="transmembrane region" description="Helical" evidence="1">
    <location>
        <begin position="40"/>
        <end position="62"/>
    </location>
</feature>
<accession>A0A7Y7IJE9</accession>
<organism evidence="2 3">
    <name type="scientific">Arthrobacter wenxiniae</name>
    <dbReference type="NCBI Taxonomy" id="2713570"/>
    <lineage>
        <taxon>Bacteria</taxon>
        <taxon>Bacillati</taxon>
        <taxon>Actinomycetota</taxon>
        <taxon>Actinomycetes</taxon>
        <taxon>Micrococcales</taxon>
        <taxon>Micrococcaceae</taxon>
        <taxon>Arthrobacter</taxon>
    </lineage>
</organism>
<dbReference type="Pfam" id="PF03988">
    <property type="entry name" value="DUF347"/>
    <property type="match status" value="4"/>
</dbReference>
<sequence length="260" mass="28010">MPSTRADGVRSLVSKVPEVTALFWIIKVLTTGMGETTSDYLAHTLDPVIAVGIGALCFAGALALQFRVKRYIPWVYWLAVAMVSVFGTMAADVLHVGLGVPYLVSTVFYAAVLAAVFFLWHRTERTLSIHSIHTPRREMFYWAAVLATFALGTATGDLTAVTLKLGYLGSGVLFAVVIAIPALAYWKFGLKAIAAFWAAYIVTRPLGASFADWMGVSHERGGLDWGTAQVSIGWAAAIAVLVAVLAARQRRSETVATVSR</sequence>
<keyword evidence="1" id="KW-1133">Transmembrane helix</keyword>
<feature type="transmembrane region" description="Helical" evidence="1">
    <location>
        <begin position="167"/>
        <end position="186"/>
    </location>
</feature>
<dbReference type="EMBL" id="JAAMFM010000030">
    <property type="protein sequence ID" value="NVM96402.1"/>
    <property type="molecule type" value="Genomic_DNA"/>
</dbReference>
<keyword evidence="3" id="KW-1185">Reference proteome</keyword>
<proteinExistence type="predicted"/>
<feature type="transmembrane region" description="Helical" evidence="1">
    <location>
        <begin position="100"/>
        <end position="120"/>
    </location>
</feature>
<evidence type="ECO:0000256" key="1">
    <source>
        <dbReference type="SAM" id="Phobius"/>
    </source>
</evidence>
<feature type="transmembrane region" description="Helical" evidence="1">
    <location>
        <begin position="228"/>
        <end position="247"/>
    </location>
</feature>
<feature type="transmembrane region" description="Helical" evidence="1">
    <location>
        <begin position="74"/>
        <end position="94"/>
    </location>
</feature>
<feature type="transmembrane region" description="Helical" evidence="1">
    <location>
        <begin position="193"/>
        <end position="216"/>
    </location>
</feature>
<gene>
    <name evidence="2" type="ORF">G6034_16095</name>
</gene>
<protein>
    <recommendedName>
        <fullName evidence="4">Membrane-anchored protein</fullName>
    </recommendedName>
</protein>
<keyword evidence="1" id="KW-0472">Membrane</keyword>
<reference evidence="2 3" key="1">
    <citation type="submission" date="2020-02" db="EMBL/GenBank/DDBJ databases">
        <title>Genome sequence of strain AETb3-4.</title>
        <authorList>
            <person name="Gao J."/>
            <person name="Zhang X."/>
        </authorList>
    </citation>
    <scope>NUCLEOTIDE SEQUENCE [LARGE SCALE GENOMIC DNA]</scope>
    <source>
        <strain evidence="2 3">AETb3-4</strain>
    </source>
</reference>
<keyword evidence="1" id="KW-0812">Transmembrane</keyword>
<evidence type="ECO:0000313" key="2">
    <source>
        <dbReference type="EMBL" id="NVM96402.1"/>
    </source>
</evidence>
<evidence type="ECO:0008006" key="4">
    <source>
        <dbReference type="Google" id="ProtNLM"/>
    </source>
</evidence>
<dbReference type="Proteomes" id="UP000543556">
    <property type="component" value="Unassembled WGS sequence"/>
</dbReference>
<evidence type="ECO:0000313" key="3">
    <source>
        <dbReference type="Proteomes" id="UP000543556"/>
    </source>
</evidence>
<feature type="transmembrane region" description="Helical" evidence="1">
    <location>
        <begin position="140"/>
        <end position="161"/>
    </location>
</feature>
<name>A0A7Y7IJE9_9MICC</name>
<comment type="caution">
    <text evidence="2">The sequence shown here is derived from an EMBL/GenBank/DDBJ whole genome shotgun (WGS) entry which is preliminary data.</text>
</comment>
<dbReference type="AlphaFoldDB" id="A0A7Y7IJE9"/>